<keyword evidence="2" id="KW-0472">Membrane</keyword>
<dbReference type="Proteomes" id="UP000492821">
    <property type="component" value="Unassembled WGS sequence"/>
</dbReference>
<keyword evidence="2" id="KW-0812">Transmembrane</keyword>
<organism evidence="4 5">
    <name type="scientific">Panagrellus redivivus</name>
    <name type="common">Microworm</name>
    <dbReference type="NCBI Taxonomy" id="6233"/>
    <lineage>
        <taxon>Eukaryota</taxon>
        <taxon>Metazoa</taxon>
        <taxon>Ecdysozoa</taxon>
        <taxon>Nematoda</taxon>
        <taxon>Chromadorea</taxon>
        <taxon>Rhabditida</taxon>
        <taxon>Tylenchina</taxon>
        <taxon>Panagrolaimomorpha</taxon>
        <taxon>Panagrolaimoidea</taxon>
        <taxon>Panagrolaimidae</taxon>
        <taxon>Panagrellus</taxon>
    </lineage>
</organism>
<evidence type="ECO:0000256" key="1">
    <source>
        <dbReference type="SAM" id="MobiDB-lite"/>
    </source>
</evidence>
<evidence type="ECO:0000313" key="4">
    <source>
        <dbReference type="Proteomes" id="UP000492821"/>
    </source>
</evidence>
<dbReference type="AlphaFoldDB" id="A0A7E4ZRS6"/>
<keyword evidence="2" id="KW-1133">Transmembrane helix</keyword>
<accession>A0A7E4ZRS6</accession>
<protein>
    <submittedName>
        <fullName evidence="5">CX domain-containing protein</fullName>
    </submittedName>
</protein>
<evidence type="ECO:0000256" key="3">
    <source>
        <dbReference type="SAM" id="SignalP"/>
    </source>
</evidence>
<reference evidence="4" key="1">
    <citation type="journal article" date="2013" name="Genetics">
        <title>The draft genome and transcriptome of Panagrellus redivivus are shaped by the harsh demands of a free-living lifestyle.</title>
        <authorList>
            <person name="Srinivasan J."/>
            <person name="Dillman A.R."/>
            <person name="Macchietto M.G."/>
            <person name="Heikkinen L."/>
            <person name="Lakso M."/>
            <person name="Fracchia K.M."/>
            <person name="Antoshechkin I."/>
            <person name="Mortazavi A."/>
            <person name="Wong G."/>
            <person name="Sternberg P.W."/>
        </authorList>
    </citation>
    <scope>NUCLEOTIDE SEQUENCE [LARGE SCALE GENOMIC DNA]</scope>
    <source>
        <strain evidence="4">MT8872</strain>
    </source>
</reference>
<feature type="transmembrane region" description="Helical" evidence="2">
    <location>
        <begin position="173"/>
        <end position="194"/>
    </location>
</feature>
<feature type="signal peptide" evidence="3">
    <location>
        <begin position="1"/>
        <end position="20"/>
    </location>
</feature>
<sequence>MHFYEVTIIISSLIVGHVQLVEVGREVEGGFEVLNTGPVQLIIPDILSFTINNEAQCHGAFRICYVSDPKASRQELKSKYFNVGGSCPTGYCTLWLMPGQDGVFGLAAERHDGNLYGLLVKGSTSMCPLYVADGLSNFIVINVPDCPVIIDGARLPKVEPVNKPKDKEFDVKWIIVICVGLSLLLLVVGIVGFYNCTRSRKVVRPVKSVRHSASPKSHHKTSPINKQLDGSPHAAIFSSPKTPPSYNERYAATESKLQRTSQEPKMT</sequence>
<feature type="region of interest" description="Disordered" evidence="1">
    <location>
        <begin position="207"/>
        <end position="267"/>
    </location>
</feature>
<evidence type="ECO:0000313" key="5">
    <source>
        <dbReference type="WBParaSite" id="Pan_g13659.t1"/>
    </source>
</evidence>
<keyword evidence="3" id="KW-0732">Signal</keyword>
<keyword evidence="4" id="KW-1185">Reference proteome</keyword>
<name>A0A7E4ZRS6_PANRE</name>
<feature type="chain" id="PRO_5028994724" evidence="3">
    <location>
        <begin position="21"/>
        <end position="267"/>
    </location>
</feature>
<evidence type="ECO:0000256" key="2">
    <source>
        <dbReference type="SAM" id="Phobius"/>
    </source>
</evidence>
<reference evidence="5" key="2">
    <citation type="submission" date="2020-10" db="UniProtKB">
        <authorList>
            <consortium name="WormBaseParasite"/>
        </authorList>
    </citation>
    <scope>IDENTIFICATION</scope>
</reference>
<dbReference type="WBParaSite" id="Pan_g13659.t1">
    <property type="protein sequence ID" value="Pan_g13659.t1"/>
    <property type="gene ID" value="Pan_g13659"/>
</dbReference>
<proteinExistence type="predicted"/>
<feature type="compositionally biased region" description="Polar residues" evidence="1">
    <location>
        <begin position="258"/>
        <end position="267"/>
    </location>
</feature>